<dbReference type="AlphaFoldDB" id="A0A0H5Q2G1"/>
<organism evidence="1">
    <name type="scientific">uncultured prokaryote</name>
    <dbReference type="NCBI Taxonomy" id="198431"/>
    <lineage>
        <taxon>unclassified sequences</taxon>
        <taxon>environmental samples</taxon>
    </lineage>
</organism>
<accession>A0A0H5Q2G1</accession>
<proteinExistence type="predicted"/>
<reference evidence="1" key="2">
    <citation type="submission" date="2015-07" db="EMBL/GenBank/DDBJ databases">
        <title>Plasmids, circular viruses and viroids from rat gut.</title>
        <authorList>
            <person name="Jorgensen T.J."/>
            <person name="Hansen M.A."/>
            <person name="Xu Z."/>
            <person name="Tabak M.A."/>
            <person name="Sorensen S.J."/>
            <person name="Hansen L.H."/>
        </authorList>
    </citation>
    <scope>NUCLEOTIDE SEQUENCE</scope>
    <source>
        <strain evidence="1">RGRH0685</strain>
    </source>
</reference>
<dbReference type="EMBL" id="LN853304">
    <property type="protein sequence ID" value="CRY95604.1"/>
    <property type="molecule type" value="Genomic_DNA"/>
</dbReference>
<name>A0A0H5Q2G1_9ZZZZ</name>
<reference evidence="1" key="1">
    <citation type="submission" date="2015-06" db="EMBL/GenBank/DDBJ databases">
        <authorList>
            <person name="Joergensen T."/>
        </authorList>
    </citation>
    <scope>NUCLEOTIDE SEQUENCE</scope>
    <source>
        <strain evidence="1">RGRH0685</strain>
    </source>
</reference>
<protein>
    <submittedName>
        <fullName evidence="1">Uncharacterized protein</fullName>
    </submittedName>
</protein>
<sequence length="39" mass="4401">MQCVVLRERVCFDAVLLAAEILESSPTGGYWIARDPVYE</sequence>
<evidence type="ECO:0000313" key="1">
    <source>
        <dbReference type="EMBL" id="CRY95604.1"/>
    </source>
</evidence>